<proteinExistence type="inferred from homology"/>
<protein>
    <submittedName>
        <fullName evidence="6">Beta-mannosidase</fullName>
    </submittedName>
</protein>
<evidence type="ECO:0000256" key="1">
    <source>
        <dbReference type="ARBA" id="ARBA00007754"/>
    </source>
</evidence>
<dbReference type="RefSeq" id="WP_261617434.1">
    <property type="nucleotide sequence ID" value="NZ_JALIDZ010000009.1"/>
</dbReference>
<dbReference type="Proteomes" id="UP001320898">
    <property type="component" value="Unassembled WGS sequence"/>
</dbReference>
<gene>
    <name evidence="6" type="ORF">MUB46_18455</name>
</gene>
<evidence type="ECO:0000313" key="6">
    <source>
        <dbReference type="EMBL" id="MCT8973852.1"/>
    </source>
</evidence>
<dbReference type="PANTHER" id="PTHR40079">
    <property type="entry name" value="MANNAN ENDO-1,4-BETA-MANNOSIDASE E-RELATED"/>
    <property type="match status" value="1"/>
</dbReference>
<dbReference type="InterPro" id="IPR017853">
    <property type="entry name" value="GH"/>
</dbReference>
<organism evidence="6 7">
    <name type="scientific">Microbaculum marinisediminis</name>
    <dbReference type="NCBI Taxonomy" id="2931392"/>
    <lineage>
        <taxon>Bacteria</taxon>
        <taxon>Pseudomonadati</taxon>
        <taxon>Pseudomonadota</taxon>
        <taxon>Alphaproteobacteria</taxon>
        <taxon>Hyphomicrobiales</taxon>
        <taxon>Tepidamorphaceae</taxon>
        <taxon>Microbaculum</taxon>
    </lineage>
</organism>
<accession>A0AAW5R367</accession>
<dbReference type="EMBL" id="JALIDZ010000009">
    <property type="protein sequence ID" value="MCT8973852.1"/>
    <property type="molecule type" value="Genomic_DNA"/>
</dbReference>
<dbReference type="InterPro" id="IPR022790">
    <property type="entry name" value="GH26_dom"/>
</dbReference>
<keyword evidence="3 4" id="KW-0326">Glycosidase</keyword>
<comment type="similarity">
    <text evidence="1 4">Belongs to the glycosyl hydrolase 26 family.</text>
</comment>
<evidence type="ECO:0000256" key="4">
    <source>
        <dbReference type="PROSITE-ProRule" id="PRU01100"/>
    </source>
</evidence>
<dbReference type="Gene3D" id="3.20.20.80">
    <property type="entry name" value="Glycosidases"/>
    <property type="match status" value="1"/>
</dbReference>
<keyword evidence="7" id="KW-1185">Reference proteome</keyword>
<dbReference type="PANTHER" id="PTHR40079:SF4">
    <property type="entry name" value="GH26 DOMAIN-CONTAINING PROTEIN-RELATED"/>
    <property type="match status" value="1"/>
</dbReference>
<sequence>MRSVRSRRYPRGVTGPGFRNEWGARVTRLLVLAFLPVAIAATGLAGTSSPSMSVERRSETTQHDLPLGIYDPHKTFKQTRNLAFEHVFVKWQTFDAHWLRKKARYAAKRRRKMLVTVEPWTKSPGDTGATLFSDIVNGAYDREITAICSEVSRIRRRPLVRWGHEMEEVRGRYPWARDDSDGYVRAFRYFVSSCREIAPKARFIWSPLGHRDLAPYYPGDAFVNFIGLPIYSYQKADRKWFNRSRTFKEAVAEKYNRVTRFNKPVILAELGVSGTRWYERRWLRQLKKAGELFPRVKATLYFNMREVADWPDGLGRPDWRIAPRQLR</sequence>
<evidence type="ECO:0000256" key="2">
    <source>
        <dbReference type="ARBA" id="ARBA00022801"/>
    </source>
</evidence>
<evidence type="ECO:0000256" key="3">
    <source>
        <dbReference type="ARBA" id="ARBA00023295"/>
    </source>
</evidence>
<reference evidence="6 7" key="1">
    <citation type="submission" date="2022-04" db="EMBL/GenBank/DDBJ databases">
        <authorList>
            <person name="Ye Y.-Q."/>
            <person name="Du Z.-J."/>
        </authorList>
    </citation>
    <scope>NUCLEOTIDE SEQUENCE [LARGE SCALE GENOMIC DNA]</scope>
    <source>
        <strain evidence="6 7">A6E488</strain>
    </source>
</reference>
<name>A0AAW5R367_9HYPH</name>
<feature type="active site" description="Proton donor" evidence="4">
    <location>
        <position position="165"/>
    </location>
</feature>
<dbReference type="GO" id="GO:0016985">
    <property type="term" value="F:mannan endo-1,4-beta-mannosidase activity"/>
    <property type="evidence" value="ECO:0007669"/>
    <property type="project" value="InterPro"/>
</dbReference>
<feature type="domain" description="GH26" evidence="5">
    <location>
        <begin position="26"/>
        <end position="327"/>
    </location>
</feature>
<evidence type="ECO:0000313" key="7">
    <source>
        <dbReference type="Proteomes" id="UP001320898"/>
    </source>
</evidence>
<dbReference type="GO" id="GO:0006080">
    <property type="term" value="P:substituted mannan metabolic process"/>
    <property type="evidence" value="ECO:0007669"/>
    <property type="project" value="InterPro"/>
</dbReference>
<dbReference type="AlphaFoldDB" id="A0AAW5R367"/>
<keyword evidence="2 4" id="KW-0378">Hydrolase</keyword>
<dbReference type="SUPFAM" id="SSF51445">
    <property type="entry name" value="(Trans)glycosidases"/>
    <property type="match status" value="1"/>
</dbReference>
<comment type="caution">
    <text evidence="6">The sequence shown here is derived from an EMBL/GenBank/DDBJ whole genome shotgun (WGS) entry which is preliminary data.</text>
</comment>
<feature type="active site" description="Nucleophile" evidence="4">
    <location>
        <position position="269"/>
    </location>
</feature>
<evidence type="ECO:0000259" key="5">
    <source>
        <dbReference type="PROSITE" id="PS51764"/>
    </source>
</evidence>
<dbReference type="InterPro" id="IPR000805">
    <property type="entry name" value="Glyco_hydro_26"/>
</dbReference>
<dbReference type="PROSITE" id="PS51764">
    <property type="entry name" value="GH26"/>
    <property type="match status" value="1"/>
</dbReference>